<evidence type="ECO:0000313" key="2">
    <source>
        <dbReference type="EMBL" id="EGZ06265.1"/>
    </source>
</evidence>
<name>G5ADL2_PHYSP</name>
<feature type="non-terminal residue" evidence="2">
    <location>
        <position position="1"/>
    </location>
</feature>
<accession>G5ADL2</accession>
<dbReference type="KEGG" id="psoj:PHYSODRAFT_531231"/>
<dbReference type="Proteomes" id="UP000002640">
    <property type="component" value="Unassembled WGS sequence"/>
</dbReference>
<sequence length="209" mass="23699">RKRRRLTQIRYRQKLRDHADTLEQQVQARVPAPDPLSSGESPRIIADTTLWKVMAEYFRLFRFALTAYMYIPISERCNAPELQTLSGVIIKSGRGVDSLLERWSFISISQPNFEVEVVRFENGPRDCVVAITKTKIVLCESMLRYAFPNLAATERGKSLAAKMLGKRMEIDGCTMFGWDSENGQALSVDGKSDVLSPSSWLSQNESCRS</sequence>
<dbReference type="AlphaFoldDB" id="G5ADL2"/>
<dbReference type="InParanoid" id="G5ADL2"/>
<organism evidence="2 3">
    <name type="scientific">Phytophthora sojae (strain P6497)</name>
    <name type="common">Soybean stem and root rot agent</name>
    <name type="synonym">Phytophthora megasperma f. sp. glycines</name>
    <dbReference type="NCBI Taxonomy" id="1094619"/>
    <lineage>
        <taxon>Eukaryota</taxon>
        <taxon>Sar</taxon>
        <taxon>Stramenopiles</taxon>
        <taxon>Oomycota</taxon>
        <taxon>Peronosporomycetes</taxon>
        <taxon>Peronosporales</taxon>
        <taxon>Peronosporaceae</taxon>
        <taxon>Phytophthora</taxon>
    </lineage>
</organism>
<dbReference type="RefSeq" id="XP_009538162.1">
    <property type="nucleotide sequence ID" value="XM_009539867.1"/>
</dbReference>
<evidence type="ECO:0008006" key="4">
    <source>
        <dbReference type="Google" id="ProtNLM"/>
    </source>
</evidence>
<evidence type="ECO:0000313" key="3">
    <source>
        <dbReference type="Proteomes" id="UP000002640"/>
    </source>
</evidence>
<dbReference type="EMBL" id="JH159164">
    <property type="protein sequence ID" value="EGZ06265.1"/>
    <property type="molecule type" value="Genomic_DNA"/>
</dbReference>
<feature type="region of interest" description="Disordered" evidence="1">
    <location>
        <begin position="190"/>
        <end position="209"/>
    </location>
</feature>
<keyword evidence="3" id="KW-1185">Reference proteome</keyword>
<evidence type="ECO:0000256" key="1">
    <source>
        <dbReference type="SAM" id="MobiDB-lite"/>
    </source>
</evidence>
<reference evidence="2 3" key="1">
    <citation type="journal article" date="2006" name="Science">
        <title>Phytophthora genome sequences uncover evolutionary origins and mechanisms of pathogenesis.</title>
        <authorList>
            <person name="Tyler B.M."/>
            <person name="Tripathy S."/>
            <person name="Zhang X."/>
            <person name="Dehal P."/>
            <person name="Jiang R.H."/>
            <person name="Aerts A."/>
            <person name="Arredondo F.D."/>
            <person name="Baxter L."/>
            <person name="Bensasson D."/>
            <person name="Beynon J.L."/>
            <person name="Chapman J."/>
            <person name="Damasceno C.M."/>
            <person name="Dorrance A.E."/>
            <person name="Dou D."/>
            <person name="Dickerman A.W."/>
            <person name="Dubchak I.L."/>
            <person name="Garbelotto M."/>
            <person name="Gijzen M."/>
            <person name="Gordon S.G."/>
            <person name="Govers F."/>
            <person name="Grunwald N.J."/>
            <person name="Huang W."/>
            <person name="Ivors K.L."/>
            <person name="Jones R.W."/>
            <person name="Kamoun S."/>
            <person name="Krampis K."/>
            <person name="Lamour K.H."/>
            <person name="Lee M.K."/>
            <person name="McDonald W.H."/>
            <person name="Medina M."/>
            <person name="Meijer H.J."/>
            <person name="Nordberg E.K."/>
            <person name="Maclean D.J."/>
            <person name="Ospina-Giraldo M.D."/>
            <person name="Morris P.F."/>
            <person name="Phuntumart V."/>
            <person name="Putnam N.H."/>
            <person name="Rash S."/>
            <person name="Rose J.K."/>
            <person name="Sakihama Y."/>
            <person name="Salamov A.A."/>
            <person name="Savidor A."/>
            <person name="Scheuring C.F."/>
            <person name="Smith B.M."/>
            <person name="Sobral B.W."/>
            <person name="Terry A."/>
            <person name="Torto-Alalibo T.A."/>
            <person name="Win J."/>
            <person name="Xu Z."/>
            <person name="Zhang H."/>
            <person name="Grigoriev I.V."/>
            <person name="Rokhsar D.S."/>
            <person name="Boore J.L."/>
        </authorList>
    </citation>
    <scope>NUCLEOTIDE SEQUENCE [LARGE SCALE GENOMIC DNA]</scope>
    <source>
        <strain evidence="2 3">P6497</strain>
    </source>
</reference>
<dbReference type="GeneID" id="20661581"/>
<dbReference type="SMR" id="G5ADL2"/>
<gene>
    <name evidence="2" type="ORF">PHYSODRAFT_531231</name>
</gene>
<feature type="compositionally biased region" description="Polar residues" evidence="1">
    <location>
        <begin position="195"/>
        <end position="209"/>
    </location>
</feature>
<protein>
    <recommendedName>
        <fullName evidence="4">BZIP domain-containing protein</fullName>
    </recommendedName>
</protein>
<proteinExistence type="predicted"/>